<keyword evidence="4" id="KW-1134">Transmembrane beta strand</keyword>
<comment type="subcellular location">
    <subcellularLocation>
        <location evidence="4">Cell outer membrane</location>
        <topology evidence="4">Multi-pass membrane protein</topology>
    </subcellularLocation>
</comment>
<feature type="domain" description="Secretin/TonB short N-terminal" evidence="5">
    <location>
        <begin position="69"/>
        <end position="121"/>
    </location>
</feature>
<dbReference type="SUPFAM" id="SSF56935">
    <property type="entry name" value="Porins"/>
    <property type="match status" value="1"/>
</dbReference>
<name>A0ABV9KXY1_9BACT</name>
<evidence type="ECO:0000256" key="1">
    <source>
        <dbReference type="ARBA" id="ARBA00022448"/>
    </source>
</evidence>
<keyword evidence="7" id="KW-1185">Reference proteome</keyword>
<dbReference type="InterPro" id="IPR039426">
    <property type="entry name" value="TonB-dep_rcpt-like"/>
</dbReference>
<evidence type="ECO:0000256" key="2">
    <source>
        <dbReference type="ARBA" id="ARBA00023136"/>
    </source>
</evidence>
<dbReference type="Gene3D" id="2.170.130.10">
    <property type="entry name" value="TonB-dependent receptor, plug domain"/>
    <property type="match status" value="1"/>
</dbReference>
<dbReference type="RefSeq" id="WP_379997189.1">
    <property type="nucleotide sequence ID" value="NZ_JBHSGN010000078.1"/>
</dbReference>
<sequence>MKLKHFKEKLYLKNFSKTLRTMKLVIILMLLGVSSAFSNTYSQTTLLTFDVRKESIKEVINVIEKKSEYVFFFSNDLKKDIQKKVNVHADAKTLDKILDDIFAGTGLSYKIKDRQVMVFRDDKKSLNTTESAVIQQKKTVKGKIIDNLGDELPGATVTVEGSTRGVSTDTDGTYSIDVEDEDKLVFSYLGMESQTILVGTQTEINVTLKEKSDMLNEVTVVAFGKQKKESLISSIQTVNTKDLKVPSSNLTTAFAGRIAGLIAYQTSGEPGQDNADFFIRGVTSFGAGKVDPLILIDNVEVSSNDLSRLHPDDIQSFAILKDATATALYGARGANGVILVTTKEGKEGKVKISVRLENSFSSATKKVEMADPITYMRLANEAVSTRNPLAPIPYSNSQIDNTIRGGNPYVYPAVDWMDMLTKSSTMNQRANINISGGGSVARYYIAGSFSQDNGVLKVDKRNNFNNNIDLKKYLIRSNININLTSSTEAIVRLHGTFDDYTGPVNGGTDMYKKILQVSPVRFPAYFAPDDKYANVSHILFGGYQGDQYMNPYAEMVKGYKQESKSVLMAQMELKQDLDKWVKGLSARLLGNTTRSAGFDVTRAYSPYYYEIGSYDRFTNKYTLTELNPAGGTEFIDYNPGEKTVSSSFYGEASVAYNSDFEEHNMSGMLVGIVRNSLTGNAKTLSESLQKRNLGISGRFTYGYDSRYLAEFNFGYNGSEKFDKGHRWGFFPSFGIGWSVSNESFWSDKLKEVVNKLKLRATYGLVGNDEIGDQRFFYLSQVNIGGGDNYTTGYEFNGISHNGVKINNYPNPKIGWEIAYKTNLGLEIGLLNGKIDIIADIFKEKRTNILQPRADIPSSMGLWATPDVNVGEANGKGMDISVDYNHSINNDMWFVGRANFTYARSTYRYYEEPDFSETPWKSKIGQSAKQQWGYVAERLFIDEADIANSPRQDFGEYLPGDIKYKDINSDGVINEIDMVPIGHPNTPEINYGFGLSFGYKNFDISAFFQGSARSSFWIDFKAMSPFASSTDEKLQKTLETGLAQFITEDYWSLDSQNPYAGWPRLANTVIANNNQKNTMFMQDGAFLRFKSAEIGYALPNHLIHKLGLSSCRVYANGTNLLLFSNFKLWDVEMGGNGLGYPLQRVINLGLNISF</sequence>
<dbReference type="Pfam" id="PF07715">
    <property type="entry name" value="Plug"/>
    <property type="match status" value="1"/>
</dbReference>
<organism evidence="6 7">
    <name type="scientific">Dysgonomonas termitidis</name>
    <dbReference type="NCBI Taxonomy" id="1516126"/>
    <lineage>
        <taxon>Bacteria</taxon>
        <taxon>Pseudomonadati</taxon>
        <taxon>Bacteroidota</taxon>
        <taxon>Bacteroidia</taxon>
        <taxon>Bacteroidales</taxon>
        <taxon>Dysgonomonadaceae</taxon>
        <taxon>Dysgonomonas</taxon>
    </lineage>
</organism>
<comment type="caution">
    <text evidence="6">The sequence shown here is derived from an EMBL/GenBank/DDBJ whole genome shotgun (WGS) entry which is preliminary data.</text>
</comment>
<evidence type="ECO:0000259" key="5">
    <source>
        <dbReference type="SMART" id="SM00965"/>
    </source>
</evidence>
<keyword evidence="3 4" id="KW-0998">Cell outer membrane</keyword>
<dbReference type="EMBL" id="JBHSGN010000078">
    <property type="protein sequence ID" value="MFC4674669.1"/>
    <property type="molecule type" value="Genomic_DNA"/>
</dbReference>
<accession>A0ABV9KXY1</accession>
<dbReference type="Gene3D" id="2.60.40.1120">
    <property type="entry name" value="Carboxypeptidase-like, regulatory domain"/>
    <property type="match status" value="1"/>
</dbReference>
<reference evidence="7" key="1">
    <citation type="journal article" date="2019" name="Int. J. Syst. Evol. Microbiol.">
        <title>The Global Catalogue of Microorganisms (GCM) 10K type strain sequencing project: providing services to taxonomists for standard genome sequencing and annotation.</title>
        <authorList>
            <consortium name="The Broad Institute Genomics Platform"/>
            <consortium name="The Broad Institute Genome Sequencing Center for Infectious Disease"/>
            <person name="Wu L."/>
            <person name="Ma J."/>
        </authorList>
    </citation>
    <scope>NUCLEOTIDE SEQUENCE [LARGE SCALE GENOMIC DNA]</scope>
    <source>
        <strain evidence="7">CCUG 66188</strain>
    </source>
</reference>
<dbReference type="Pfam" id="PF13715">
    <property type="entry name" value="CarbopepD_reg_2"/>
    <property type="match status" value="1"/>
</dbReference>
<evidence type="ECO:0000313" key="6">
    <source>
        <dbReference type="EMBL" id="MFC4674669.1"/>
    </source>
</evidence>
<dbReference type="PROSITE" id="PS52016">
    <property type="entry name" value="TONB_DEPENDENT_REC_3"/>
    <property type="match status" value="1"/>
</dbReference>
<dbReference type="InterPro" id="IPR008969">
    <property type="entry name" value="CarboxyPept-like_regulatory"/>
</dbReference>
<dbReference type="InterPro" id="IPR023996">
    <property type="entry name" value="TonB-dep_OMP_SusC/RagA"/>
</dbReference>
<dbReference type="InterPro" id="IPR037066">
    <property type="entry name" value="Plug_dom_sf"/>
</dbReference>
<dbReference type="SUPFAM" id="SSF49464">
    <property type="entry name" value="Carboxypeptidase regulatory domain-like"/>
    <property type="match status" value="1"/>
</dbReference>
<dbReference type="InterPro" id="IPR012910">
    <property type="entry name" value="Plug_dom"/>
</dbReference>
<evidence type="ECO:0000313" key="7">
    <source>
        <dbReference type="Proteomes" id="UP001596023"/>
    </source>
</evidence>
<protein>
    <submittedName>
        <fullName evidence="6">TonB-dependent receptor</fullName>
    </submittedName>
</protein>
<gene>
    <name evidence="6" type="ORF">ACFO6W_13270</name>
</gene>
<comment type="similarity">
    <text evidence="4">Belongs to the TonB-dependent receptor family.</text>
</comment>
<keyword evidence="2 4" id="KW-0472">Membrane</keyword>
<dbReference type="InterPro" id="IPR023997">
    <property type="entry name" value="TonB-dep_OMP_SusC/RagA_CS"/>
</dbReference>
<keyword evidence="6" id="KW-0675">Receptor</keyword>
<dbReference type="SMART" id="SM00965">
    <property type="entry name" value="STN"/>
    <property type="match status" value="1"/>
</dbReference>
<evidence type="ECO:0000256" key="4">
    <source>
        <dbReference type="PROSITE-ProRule" id="PRU01360"/>
    </source>
</evidence>
<proteinExistence type="inferred from homology"/>
<dbReference type="Proteomes" id="UP001596023">
    <property type="component" value="Unassembled WGS sequence"/>
</dbReference>
<evidence type="ECO:0000256" key="3">
    <source>
        <dbReference type="ARBA" id="ARBA00023237"/>
    </source>
</evidence>
<dbReference type="InterPro" id="IPR011662">
    <property type="entry name" value="Secretin/TonB_short_N"/>
</dbReference>
<dbReference type="NCBIfam" id="TIGR04056">
    <property type="entry name" value="OMP_RagA_SusC"/>
    <property type="match status" value="1"/>
</dbReference>
<dbReference type="Pfam" id="PF07660">
    <property type="entry name" value="STN"/>
    <property type="match status" value="1"/>
</dbReference>
<dbReference type="NCBIfam" id="TIGR04057">
    <property type="entry name" value="SusC_RagA_signa"/>
    <property type="match status" value="1"/>
</dbReference>
<keyword evidence="1 4" id="KW-0813">Transport</keyword>
<keyword evidence="4" id="KW-0812">Transmembrane</keyword>